<dbReference type="Proteomes" id="UP000789920">
    <property type="component" value="Unassembled WGS sequence"/>
</dbReference>
<evidence type="ECO:0000313" key="2">
    <source>
        <dbReference type="Proteomes" id="UP000789920"/>
    </source>
</evidence>
<comment type="caution">
    <text evidence="1">The sequence shown here is derived from an EMBL/GenBank/DDBJ whole genome shotgun (WGS) entry which is preliminary data.</text>
</comment>
<feature type="non-terminal residue" evidence="1">
    <location>
        <position position="1"/>
    </location>
</feature>
<protein>
    <submittedName>
        <fullName evidence="1">3979_t:CDS:1</fullName>
    </submittedName>
</protein>
<dbReference type="EMBL" id="CAJVQC010126960">
    <property type="protein sequence ID" value="CAG8840501.1"/>
    <property type="molecule type" value="Genomic_DNA"/>
</dbReference>
<proteinExistence type="predicted"/>
<sequence>HSEAIVIDNNDPQEETSGSHAQVAENLPTEISTSIISTQEILYIPAVFQDTLQDINTS</sequence>
<name>A0ACA9SJS1_9GLOM</name>
<evidence type="ECO:0000313" key="1">
    <source>
        <dbReference type="EMBL" id="CAG8840501.1"/>
    </source>
</evidence>
<organism evidence="1 2">
    <name type="scientific">Racocetra persica</name>
    <dbReference type="NCBI Taxonomy" id="160502"/>
    <lineage>
        <taxon>Eukaryota</taxon>
        <taxon>Fungi</taxon>
        <taxon>Fungi incertae sedis</taxon>
        <taxon>Mucoromycota</taxon>
        <taxon>Glomeromycotina</taxon>
        <taxon>Glomeromycetes</taxon>
        <taxon>Diversisporales</taxon>
        <taxon>Gigasporaceae</taxon>
        <taxon>Racocetra</taxon>
    </lineage>
</organism>
<reference evidence="1" key="1">
    <citation type="submission" date="2021-06" db="EMBL/GenBank/DDBJ databases">
        <authorList>
            <person name="Kallberg Y."/>
            <person name="Tangrot J."/>
            <person name="Rosling A."/>
        </authorList>
    </citation>
    <scope>NUCLEOTIDE SEQUENCE</scope>
    <source>
        <strain evidence="1">MA461A</strain>
    </source>
</reference>
<accession>A0ACA9SJS1</accession>
<gene>
    <name evidence="1" type="ORF">RPERSI_LOCUS31454</name>
</gene>
<keyword evidence="2" id="KW-1185">Reference proteome</keyword>